<keyword evidence="4" id="KW-0997">Cell inner membrane</keyword>
<keyword evidence="5 9" id="KW-0812">Transmembrane</keyword>
<evidence type="ECO:0000256" key="6">
    <source>
        <dbReference type="ARBA" id="ARBA00022989"/>
    </source>
</evidence>
<dbReference type="EMBL" id="JACQAY010000307">
    <property type="protein sequence ID" value="MBI3540449.1"/>
    <property type="molecule type" value="Genomic_DNA"/>
</dbReference>
<keyword evidence="6 9" id="KW-1133">Transmembrane helix</keyword>
<feature type="transmembrane region" description="Helical" evidence="9">
    <location>
        <begin position="891"/>
        <end position="916"/>
    </location>
</feature>
<dbReference type="FunFam" id="3.30.70.1430:FF:000001">
    <property type="entry name" value="Efflux pump membrane transporter"/>
    <property type="match status" value="1"/>
</dbReference>
<dbReference type="SUPFAM" id="SSF82693">
    <property type="entry name" value="Multidrug efflux transporter AcrB pore domain, PN1, PN2, PC1 and PC2 subdomains"/>
    <property type="match status" value="4"/>
</dbReference>
<dbReference type="Gene3D" id="1.20.1640.10">
    <property type="entry name" value="Multidrug efflux transporter AcrB transmembrane domain"/>
    <property type="match status" value="2"/>
</dbReference>
<dbReference type="PANTHER" id="PTHR32063:SF21">
    <property type="entry name" value="MULTIDRUG RESISTANCE PROTEIN MDTB"/>
    <property type="match status" value="1"/>
</dbReference>
<proteinExistence type="predicted"/>
<feature type="transmembrane region" description="Helical" evidence="9">
    <location>
        <begin position="412"/>
        <end position="432"/>
    </location>
</feature>
<dbReference type="Gene3D" id="3.30.2090.10">
    <property type="entry name" value="Multidrug efflux transporter AcrB TolC docking domain, DN and DC subdomains"/>
    <property type="match status" value="2"/>
</dbReference>
<keyword evidence="2" id="KW-0813">Transport</keyword>
<feature type="transmembrane region" description="Helical" evidence="9">
    <location>
        <begin position="936"/>
        <end position="957"/>
    </location>
</feature>
<evidence type="ECO:0000256" key="3">
    <source>
        <dbReference type="ARBA" id="ARBA00022475"/>
    </source>
</evidence>
<dbReference type="GO" id="GO:0042910">
    <property type="term" value="F:xenobiotic transmembrane transporter activity"/>
    <property type="evidence" value="ECO:0007669"/>
    <property type="project" value="TreeGrafter"/>
</dbReference>
<dbReference type="PANTHER" id="PTHR32063">
    <property type="match status" value="1"/>
</dbReference>
<feature type="transmembrane region" description="Helical" evidence="9">
    <location>
        <begin position="317"/>
        <end position="334"/>
    </location>
</feature>
<feature type="transmembrane region" description="Helical" evidence="9">
    <location>
        <begin position="341"/>
        <end position="362"/>
    </location>
</feature>
<evidence type="ECO:0000256" key="5">
    <source>
        <dbReference type="ARBA" id="ARBA00022692"/>
    </source>
</evidence>
<sequence length="1037" mass="111710">MGVLLFGIVGYVQLPVSDLPNVDYPTISVNAALPGASPETMASAVATPLEKQFTTIAGVDAMTSSSSQGSTGITLTFTLDRNIDAAAQDVQAAIAKTLRSLPAGILPPSYQKVNPADQPILYLALVSKLLPLSQLDDYAENVLAQRLSTIKGVAQVSVYGGQKYAVRIQLDPRALSSRQIPIGAVTDAIATANVNLPTGILWGPQRTATVQANGQLRNAADFGAIVVAERNGAPVRLRDLGQVLDDVQTNKVASWYRGQRAIVLAIQRQPGTNTVEVADAVLGLLDQLKPQFPASVEIYTLYDRAYSIRASVRDVKFTLLLTLALVVMVIFLFLRNVPATVIPSLALPLSVIGTFALMYKLGFNLDNLSLMALTLSVGFVVDDAIVMLENTHRHMEMGKPPLEAALDGSREIGFTILSMTLSLVAVFIPVLLMGGLLGRLFNEFAITISIAILVSGFVSLTLTPMLCSRFLTVEHAGRHGRAWQAIENFYQRALGFYERTLAWVMDHRRTALAFSAAILVGTVLLFMWVPKGFIPSEDTGRITANTETIEGTSFDAMVTHQRQIADIISRDPNILDFMSSVGQGGGGSVGGSNAGRLIMHLKPRNQRRLSADEIIKDLQPKLGAIPGIRVYLQNPPSINIGGRGAKRQYQYTLQSSDIDALYGGSEALLARLKDDPGLQDVTSDLQIKNPQVSVTIDRERAAQLGVSAQQIETTLYDAYGSRQVSTIFTPNDQYWVLMELMPQFQQDISALRQLYVASRDGSLVPLEAVARLAPTIGPLSINHQGQIPAVTISFNTKPGTSLGEAVNTIQRAAREILPATVTGSFFGTAQAFQASQQGLLWLLILAVLVIYLVLGILYESFIHPLTILSGLPFAGFGALLTLLVFRTDLSIYAFVGIIMLIGLVKKNAIMMIDFALDAERNEGMSARDAIVQACSIRFRPIMMTTMAALMGTLPIAIGLGAGAESRQPLGLAVVGGLAFSQIVTLYITPVFYTYLDGFQAWLGTSGIRLPGRGRRRAASGTLADHEPARVGRASATD</sequence>
<feature type="transmembrane region" description="Helical" evidence="9">
    <location>
        <begin position="865"/>
        <end position="885"/>
    </location>
</feature>
<dbReference type="InterPro" id="IPR027463">
    <property type="entry name" value="AcrB_DN_DC_subdom"/>
</dbReference>
<evidence type="ECO:0000256" key="9">
    <source>
        <dbReference type="SAM" id="Phobius"/>
    </source>
</evidence>
<evidence type="ECO:0000256" key="2">
    <source>
        <dbReference type="ARBA" id="ARBA00022448"/>
    </source>
</evidence>
<dbReference type="FunFam" id="1.20.1640.10:FF:000001">
    <property type="entry name" value="Efflux pump membrane transporter"/>
    <property type="match status" value="1"/>
</dbReference>
<comment type="subcellular location">
    <subcellularLocation>
        <location evidence="1">Cell membrane</location>
        <topology evidence="1">Multi-pass membrane protein</topology>
    </subcellularLocation>
</comment>
<reference evidence="10" key="1">
    <citation type="submission" date="2020-07" db="EMBL/GenBank/DDBJ databases">
        <title>Huge and variable diversity of episymbiotic CPR bacteria and DPANN archaea in groundwater ecosystems.</title>
        <authorList>
            <person name="He C.Y."/>
            <person name="Keren R."/>
            <person name="Whittaker M."/>
            <person name="Farag I.F."/>
            <person name="Doudna J."/>
            <person name="Cate J.H.D."/>
            <person name="Banfield J.F."/>
        </authorList>
    </citation>
    <scope>NUCLEOTIDE SEQUENCE</scope>
    <source>
        <strain evidence="10">NC_groundwater_928_Pr1_S-0.2um_72_17</strain>
    </source>
</reference>
<gene>
    <name evidence="10" type="ORF">HY076_09275</name>
</gene>
<dbReference type="Gene3D" id="3.30.70.1440">
    <property type="entry name" value="Multidrug efflux transporter AcrB pore domain"/>
    <property type="match status" value="1"/>
</dbReference>
<protein>
    <submittedName>
        <fullName evidence="10">Efflux RND transporter permease subunit</fullName>
    </submittedName>
</protein>
<comment type="caution">
    <text evidence="10">The sequence shown here is derived from an EMBL/GenBank/DDBJ whole genome shotgun (WGS) entry which is preliminary data.</text>
</comment>
<feature type="transmembrane region" description="Helical" evidence="9">
    <location>
        <begin position="511"/>
        <end position="529"/>
    </location>
</feature>
<accession>A0A9D6LD05</accession>
<keyword evidence="3" id="KW-1003">Cell membrane</keyword>
<organism evidence="10 11">
    <name type="scientific">Eiseniibacteriota bacterium</name>
    <dbReference type="NCBI Taxonomy" id="2212470"/>
    <lineage>
        <taxon>Bacteria</taxon>
        <taxon>Candidatus Eiseniibacteriota</taxon>
    </lineage>
</organism>
<dbReference type="AlphaFoldDB" id="A0A9D6LD05"/>
<dbReference type="PRINTS" id="PR00702">
    <property type="entry name" value="ACRIFLAVINRP"/>
</dbReference>
<keyword evidence="7 9" id="KW-0472">Membrane</keyword>
<feature type="transmembrane region" description="Helical" evidence="9">
    <location>
        <begin position="444"/>
        <end position="462"/>
    </location>
</feature>
<evidence type="ECO:0000256" key="1">
    <source>
        <dbReference type="ARBA" id="ARBA00004651"/>
    </source>
</evidence>
<evidence type="ECO:0000256" key="7">
    <source>
        <dbReference type="ARBA" id="ARBA00023136"/>
    </source>
</evidence>
<dbReference type="GO" id="GO:0005886">
    <property type="term" value="C:plasma membrane"/>
    <property type="evidence" value="ECO:0007669"/>
    <property type="project" value="UniProtKB-SubCell"/>
</dbReference>
<feature type="transmembrane region" description="Helical" evidence="9">
    <location>
        <begin position="838"/>
        <end position="858"/>
    </location>
</feature>
<dbReference type="Gene3D" id="3.30.70.1320">
    <property type="entry name" value="Multidrug efflux transporter AcrB pore domain like"/>
    <property type="match status" value="1"/>
</dbReference>
<name>A0A9D6LD05_UNCEI</name>
<evidence type="ECO:0000313" key="11">
    <source>
        <dbReference type="Proteomes" id="UP000807850"/>
    </source>
</evidence>
<dbReference type="Pfam" id="PF00873">
    <property type="entry name" value="ACR_tran"/>
    <property type="match status" value="1"/>
</dbReference>
<feature type="region of interest" description="Disordered" evidence="8">
    <location>
        <begin position="1018"/>
        <end position="1037"/>
    </location>
</feature>
<dbReference type="Proteomes" id="UP000807850">
    <property type="component" value="Unassembled WGS sequence"/>
</dbReference>
<dbReference type="SUPFAM" id="SSF82714">
    <property type="entry name" value="Multidrug efflux transporter AcrB TolC docking domain, DN and DC subdomains"/>
    <property type="match status" value="2"/>
</dbReference>
<dbReference type="SUPFAM" id="SSF82866">
    <property type="entry name" value="Multidrug efflux transporter AcrB transmembrane domain"/>
    <property type="match status" value="2"/>
</dbReference>
<dbReference type="Gene3D" id="3.30.70.1430">
    <property type="entry name" value="Multidrug efflux transporter AcrB pore domain"/>
    <property type="match status" value="2"/>
</dbReference>
<evidence type="ECO:0000256" key="4">
    <source>
        <dbReference type="ARBA" id="ARBA00022519"/>
    </source>
</evidence>
<evidence type="ECO:0000256" key="8">
    <source>
        <dbReference type="SAM" id="MobiDB-lite"/>
    </source>
</evidence>
<feature type="transmembrane region" description="Helical" evidence="9">
    <location>
        <begin position="969"/>
        <end position="995"/>
    </location>
</feature>
<evidence type="ECO:0000313" key="10">
    <source>
        <dbReference type="EMBL" id="MBI3540449.1"/>
    </source>
</evidence>
<dbReference type="InterPro" id="IPR001036">
    <property type="entry name" value="Acrflvin-R"/>
</dbReference>